<keyword evidence="3" id="KW-0862">Zinc</keyword>
<evidence type="ECO:0000256" key="2">
    <source>
        <dbReference type="ARBA" id="ARBA00022771"/>
    </source>
</evidence>
<dbReference type="InterPro" id="IPR017930">
    <property type="entry name" value="Myb_dom"/>
</dbReference>
<dbReference type="Pfam" id="PF00249">
    <property type="entry name" value="Myb_DNA-binding"/>
    <property type="match status" value="1"/>
</dbReference>
<dbReference type="Proteomes" id="UP001642409">
    <property type="component" value="Unassembled WGS sequence"/>
</dbReference>
<organism evidence="11">
    <name type="scientific">Hexamita inflata</name>
    <dbReference type="NCBI Taxonomy" id="28002"/>
    <lineage>
        <taxon>Eukaryota</taxon>
        <taxon>Metamonada</taxon>
        <taxon>Diplomonadida</taxon>
        <taxon>Hexamitidae</taxon>
        <taxon>Hexamitinae</taxon>
        <taxon>Hexamita</taxon>
    </lineage>
</organism>
<keyword evidence="14" id="KW-1185">Reference proteome</keyword>
<accession>A0AA86TSB1</accession>
<evidence type="ECO:0000313" key="12">
    <source>
        <dbReference type="EMBL" id="CAL6037742.1"/>
    </source>
</evidence>
<dbReference type="FunFam" id="1.10.10.60:FF:000012">
    <property type="entry name" value="Metastasis-associated 1 family, member 3"/>
    <property type="match status" value="1"/>
</dbReference>
<evidence type="ECO:0000259" key="9">
    <source>
        <dbReference type="PROSITE" id="PS51293"/>
    </source>
</evidence>
<evidence type="ECO:0000256" key="4">
    <source>
        <dbReference type="ARBA" id="ARBA00023015"/>
    </source>
</evidence>
<dbReference type="EMBL" id="CATOUU010000325">
    <property type="protein sequence ID" value="CAI9924882.1"/>
    <property type="molecule type" value="Genomic_DNA"/>
</dbReference>
<dbReference type="SUPFAM" id="SSF46689">
    <property type="entry name" value="Homeodomain-like"/>
    <property type="match status" value="1"/>
</dbReference>
<reference evidence="12 14" key="2">
    <citation type="submission" date="2024-07" db="EMBL/GenBank/DDBJ databases">
        <authorList>
            <person name="Akdeniz Z."/>
        </authorList>
    </citation>
    <scope>NUCLEOTIDE SEQUENCE [LARGE SCALE GENOMIC DNA]</scope>
</reference>
<dbReference type="NCBIfam" id="TIGR01557">
    <property type="entry name" value="myb_SHAQKYF"/>
    <property type="match status" value="1"/>
</dbReference>
<protein>
    <recommendedName>
        <fullName evidence="15">SANT domain-containing protein</fullName>
    </recommendedName>
</protein>
<dbReference type="PROSITE" id="PS50090">
    <property type="entry name" value="MYB_LIKE"/>
    <property type="match status" value="1"/>
</dbReference>
<evidence type="ECO:0000259" key="10">
    <source>
        <dbReference type="PROSITE" id="PS51294"/>
    </source>
</evidence>
<dbReference type="InterPro" id="IPR017884">
    <property type="entry name" value="SANT_dom"/>
</dbReference>
<proteinExistence type="predicted"/>
<comment type="caution">
    <text evidence="11">The sequence shown here is derived from an EMBL/GenBank/DDBJ whole genome shotgun (WGS) entry which is preliminary data.</text>
</comment>
<dbReference type="GO" id="GO:0005634">
    <property type="term" value="C:nucleus"/>
    <property type="evidence" value="ECO:0007669"/>
    <property type="project" value="TreeGrafter"/>
</dbReference>
<feature type="domain" description="HTH myb-type" evidence="10">
    <location>
        <begin position="1"/>
        <end position="55"/>
    </location>
</feature>
<dbReference type="EMBL" id="CAXDID020000137">
    <property type="protein sequence ID" value="CAL6037742.1"/>
    <property type="molecule type" value="Genomic_DNA"/>
</dbReference>
<evidence type="ECO:0000256" key="1">
    <source>
        <dbReference type="ARBA" id="ARBA00022723"/>
    </source>
</evidence>
<feature type="domain" description="SANT" evidence="9">
    <location>
        <begin position="7"/>
        <end position="55"/>
    </location>
</feature>
<dbReference type="AlphaFoldDB" id="A0AA86TSB1"/>
<dbReference type="InterPro" id="IPR001005">
    <property type="entry name" value="SANT/Myb"/>
</dbReference>
<dbReference type="GO" id="GO:0003677">
    <property type="term" value="F:DNA binding"/>
    <property type="evidence" value="ECO:0007669"/>
    <property type="project" value="UniProtKB-KW"/>
</dbReference>
<dbReference type="CDD" id="cd00167">
    <property type="entry name" value="SANT"/>
    <property type="match status" value="1"/>
</dbReference>
<keyword evidence="2" id="KW-0863">Zinc-finger</keyword>
<name>A0AA86TSB1_9EUKA</name>
<feature type="domain" description="Myb-like" evidence="8">
    <location>
        <begin position="7"/>
        <end position="51"/>
    </location>
</feature>
<evidence type="ECO:0000256" key="7">
    <source>
        <dbReference type="ARBA" id="ARBA00023242"/>
    </source>
</evidence>
<evidence type="ECO:0000259" key="8">
    <source>
        <dbReference type="PROSITE" id="PS50090"/>
    </source>
</evidence>
<dbReference type="PANTHER" id="PTHR21677:SF1">
    <property type="entry name" value="PROTEIN CRAMPED-LIKE"/>
    <property type="match status" value="1"/>
</dbReference>
<evidence type="ECO:0000313" key="14">
    <source>
        <dbReference type="Proteomes" id="UP001642409"/>
    </source>
</evidence>
<evidence type="ECO:0000256" key="3">
    <source>
        <dbReference type="ARBA" id="ARBA00022833"/>
    </source>
</evidence>
<keyword evidence="4" id="KW-0805">Transcription regulation</keyword>
<keyword evidence="5" id="KW-0238">DNA-binding</keyword>
<dbReference type="GO" id="GO:0008270">
    <property type="term" value="F:zinc ion binding"/>
    <property type="evidence" value="ECO:0007669"/>
    <property type="project" value="UniProtKB-KW"/>
</dbReference>
<evidence type="ECO:0000313" key="11">
    <source>
        <dbReference type="EMBL" id="CAI9924882.1"/>
    </source>
</evidence>
<dbReference type="PROSITE" id="PS51293">
    <property type="entry name" value="SANT"/>
    <property type="match status" value="1"/>
</dbReference>
<dbReference type="EMBL" id="CAXDID020000608">
    <property type="protein sequence ID" value="CAL6106288.1"/>
    <property type="molecule type" value="Genomic_DNA"/>
</dbReference>
<gene>
    <name evidence="11" type="ORF">HINF_LOCUS12527</name>
    <name evidence="12" type="ORF">HINF_LOCUS37037</name>
    <name evidence="13" type="ORF">HINF_LOCUS73669</name>
</gene>
<evidence type="ECO:0000256" key="5">
    <source>
        <dbReference type="ARBA" id="ARBA00023125"/>
    </source>
</evidence>
<dbReference type="InterPro" id="IPR009057">
    <property type="entry name" value="Homeodomain-like_sf"/>
</dbReference>
<evidence type="ECO:0000313" key="13">
    <source>
        <dbReference type="EMBL" id="CAL6106288.1"/>
    </source>
</evidence>
<dbReference type="InterPro" id="IPR055315">
    <property type="entry name" value="Cramped-like"/>
</dbReference>
<evidence type="ECO:0008006" key="15">
    <source>
        <dbReference type="Google" id="ProtNLM"/>
    </source>
</evidence>
<dbReference type="Gene3D" id="1.10.10.60">
    <property type="entry name" value="Homeodomain-like"/>
    <property type="match status" value="1"/>
</dbReference>
<keyword evidence="1" id="KW-0479">Metal-binding</keyword>
<sequence>MNKRDWNKWTEEEEKIFQNALRKFGNDFEAISDLMETRSYRQVRSHYYNSKVKPMKSRSSQNSQLKLICYDYI</sequence>
<reference evidence="11" key="1">
    <citation type="submission" date="2023-06" db="EMBL/GenBank/DDBJ databases">
        <authorList>
            <person name="Kurt Z."/>
        </authorList>
    </citation>
    <scope>NUCLEOTIDE SEQUENCE</scope>
</reference>
<dbReference type="InterPro" id="IPR006447">
    <property type="entry name" value="Myb_dom_plants"/>
</dbReference>
<dbReference type="PANTHER" id="PTHR21677">
    <property type="entry name" value="CRAMPED PROTEIN"/>
    <property type="match status" value="1"/>
</dbReference>
<keyword evidence="6" id="KW-0804">Transcription</keyword>
<dbReference type="PROSITE" id="PS51294">
    <property type="entry name" value="HTH_MYB"/>
    <property type="match status" value="1"/>
</dbReference>
<dbReference type="SMART" id="SM00717">
    <property type="entry name" value="SANT"/>
    <property type="match status" value="1"/>
</dbReference>
<dbReference type="GO" id="GO:0003682">
    <property type="term" value="F:chromatin binding"/>
    <property type="evidence" value="ECO:0007669"/>
    <property type="project" value="InterPro"/>
</dbReference>
<evidence type="ECO:0000256" key="6">
    <source>
        <dbReference type="ARBA" id="ARBA00023163"/>
    </source>
</evidence>
<dbReference type="GO" id="GO:0007389">
    <property type="term" value="P:pattern specification process"/>
    <property type="evidence" value="ECO:0007669"/>
    <property type="project" value="TreeGrafter"/>
</dbReference>
<keyword evidence="7" id="KW-0539">Nucleus</keyword>